<dbReference type="Proteomes" id="UP000243459">
    <property type="component" value="Chromosome 5"/>
</dbReference>
<sequence length="85" mass="9986">IQLMELLILDSVQEWTSNEDFDKRIFEEWVRSILQARKSLELLECRNSLYMLYIERVIGELVKQVSPLAEQGNLDPQILSDLICC</sequence>
<protein>
    <submittedName>
        <fullName evidence="1">Uncharacterized protein</fullName>
    </submittedName>
</protein>
<dbReference type="Gramene" id="ONK70477">
    <property type="protein sequence ID" value="ONK70477"/>
    <property type="gene ID" value="A4U43_C05F34120"/>
</dbReference>
<organism evidence="1 2">
    <name type="scientific">Asparagus officinalis</name>
    <name type="common">Garden asparagus</name>
    <dbReference type="NCBI Taxonomy" id="4686"/>
    <lineage>
        <taxon>Eukaryota</taxon>
        <taxon>Viridiplantae</taxon>
        <taxon>Streptophyta</taxon>
        <taxon>Embryophyta</taxon>
        <taxon>Tracheophyta</taxon>
        <taxon>Spermatophyta</taxon>
        <taxon>Magnoliopsida</taxon>
        <taxon>Liliopsida</taxon>
        <taxon>Asparagales</taxon>
        <taxon>Asparagaceae</taxon>
        <taxon>Asparagoideae</taxon>
        <taxon>Asparagus</taxon>
    </lineage>
</organism>
<reference evidence="2" key="1">
    <citation type="journal article" date="2017" name="Nat. Commun.">
        <title>The asparagus genome sheds light on the origin and evolution of a young Y chromosome.</title>
        <authorList>
            <person name="Harkess A."/>
            <person name="Zhou J."/>
            <person name="Xu C."/>
            <person name="Bowers J.E."/>
            <person name="Van der Hulst R."/>
            <person name="Ayyampalayam S."/>
            <person name="Mercati F."/>
            <person name="Riccardi P."/>
            <person name="McKain M.R."/>
            <person name="Kakrana A."/>
            <person name="Tang H."/>
            <person name="Ray J."/>
            <person name="Groenendijk J."/>
            <person name="Arikit S."/>
            <person name="Mathioni S.M."/>
            <person name="Nakano M."/>
            <person name="Shan H."/>
            <person name="Telgmann-Rauber A."/>
            <person name="Kanno A."/>
            <person name="Yue Z."/>
            <person name="Chen H."/>
            <person name="Li W."/>
            <person name="Chen Y."/>
            <person name="Xu X."/>
            <person name="Zhang Y."/>
            <person name="Luo S."/>
            <person name="Chen H."/>
            <person name="Gao J."/>
            <person name="Mao Z."/>
            <person name="Pires J.C."/>
            <person name="Luo M."/>
            <person name="Kudrna D."/>
            <person name="Wing R.A."/>
            <person name="Meyers B.C."/>
            <person name="Yi K."/>
            <person name="Kong H."/>
            <person name="Lavrijsen P."/>
            <person name="Sunseri F."/>
            <person name="Falavigna A."/>
            <person name="Ye Y."/>
            <person name="Leebens-Mack J.H."/>
            <person name="Chen G."/>
        </authorList>
    </citation>
    <scope>NUCLEOTIDE SEQUENCE [LARGE SCALE GENOMIC DNA]</scope>
    <source>
        <strain evidence="2">cv. DH0086</strain>
    </source>
</reference>
<dbReference type="InterPro" id="IPR037500">
    <property type="entry name" value="Msp1"/>
</dbReference>
<gene>
    <name evidence="1" type="ORF">A4U43_C05F34120</name>
</gene>
<dbReference type="GO" id="GO:0007059">
    <property type="term" value="P:chromosome segregation"/>
    <property type="evidence" value="ECO:0007669"/>
    <property type="project" value="TreeGrafter"/>
</dbReference>
<dbReference type="GO" id="GO:0007140">
    <property type="term" value="P:male meiotic nuclear division"/>
    <property type="evidence" value="ECO:0007669"/>
    <property type="project" value="TreeGrafter"/>
</dbReference>
<dbReference type="PANTHER" id="PTHR35768:SF1">
    <property type="entry name" value="PROTEIN MULTIPOLAR SPINDLE 1"/>
    <property type="match status" value="1"/>
</dbReference>
<evidence type="ECO:0000313" key="1">
    <source>
        <dbReference type="EMBL" id="ONK70477.1"/>
    </source>
</evidence>
<evidence type="ECO:0000313" key="2">
    <source>
        <dbReference type="Proteomes" id="UP000243459"/>
    </source>
</evidence>
<keyword evidence="2" id="KW-1185">Reference proteome</keyword>
<dbReference type="GO" id="GO:0000212">
    <property type="term" value="P:meiotic spindle organization"/>
    <property type="evidence" value="ECO:0007669"/>
    <property type="project" value="InterPro"/>
</dbReference>
<dbReference type="GO" id="GO:0042138">
    <property type="term" value="P:meiotic DNA double-strand break formation"/>
    <property type="evidence" value="ECO:0007669"/>
    <property type="project" value="InterPro"/>
</dbReference>
<dbReference type="EMBL" id="CM007385">
    <property type="protein sequence ID" value="ONK70477.1"/>
    <property type="molecule type" value="Genomic_DNA"/>
</dbReference>
<name>A0A5P1EZ90_ASPOF</name>
<accession>A0A5P1EZ90</accession>
<feature type="non-terminal residue" evidence="1">
    <location>
        <position position="1"/>
    </location>
</feature>
<dbReference type="PANTHER" id="PTHR35768">
    <property type="entry name" value="PROTEIN MULTIPOLAR SPINDLE 1"/>
    <property type="match status" value="1"/>
</dbReference>
<proteinExistence type="predicted"/>
<dbReference type="AlphaFoldDB" id="A0A5P1EZ90"/>